<comment type="subcellular location">
    <subcellularLocation>
        <location evidence="1">Membrane</location>
        <topology evidence="1">Multi-pass membrane protein</topology>
    </subcellularLocation>
</comment>
<evidence type="ECO:0000256" key="6">
    <source>
        <dbReference type="SAM" id="Phobius"/>
    </source>
</evidence>
<dbReference type="InterPro" id="IPR007271">
    <property type="entry name" value="Nuc_sug_transpt"/>
</dbReference>
<proteinExistence type="predicted"/>
<keyword evidence="2 6" id="KW-0812">Transmembrane</keyword>
<feature type="region of interest" description="Disordered" evidence="5">
    <location>
        <begin position="339"/>
        <end position="370"/>
    </location>
</feature>
<accession>A0A7S3LKD9</accession>
<keyword evidence="4 6" id="KW-0472">Membrane</keyword>
<dbReference type="GO" id="GO:0000139">
    <property type="term" value="C:Golgi membrane"/>
    <property type="evidence" value="ECO:0007669"/>
    <property type="project" value="InterPro"/>
</dbReference>
<dbReference type="SUPFAM" id="SSF103481">
    <property type="entry name" value="Multidrug resistance efflux transporter EmrE"/>
    <property type="match status" value="1"/>
</dbReference>
<feature type="transmembrane region" description="Helical" evidence="6">
    <location>
        <begin position="286"/>
        <end position="307"/>
    </location>
</feature>
<feature type="transmembrane region" description="Helical" evidence="6">
    <location>
        <begin position="153"/>
        <end position="170"/>
    </location>
</feature>
<dbReference type="PANTHER" id="PTHR10231">
    <property type="entry name" value="NUCLEOTIDE-SUGAR TRANSMEMBRANE TRANSPORTER"/>
    <property type="match status" value="1"/>
</dbReference>
<dbReference type="GO" id="GO:0015165">
    <property type="term" value="F:pyrimidine nucleotide-sugar transmembrane transporter activity"/>
    <property type="evidence" value="ECO:0007669"/>
    <property type="project" value="InterPro"/>
</dbReference>
<dbReference type="EMBL" id="HBIN01006099">
    <property type="protein sequence ID" value="CAE0434131.1"/>
    <property type="molecule type" value="Transcribed_RNA"/>
</dbReference>
<evidence type="ECO:0000256" key="4">
    <source>
        <dbReference type="ARBA" id="ARBA00023136"/>
    </source>
</evidence>
<evidence type="ECO:0000256" key="3">
    <source>
        <dbReference type="ARBA" id="ARBA00022989"/>
    </source>
</evidence>
<evidence type="ECO:0000256" key="5">
    <source>
        <dbReference type="SAM" id="MobiDB-lite"/>
    </source>
</evidence>
<organism evidence="7">
    <name type="scientific">Aplanochytrium stocchinoi</name>
    <dbReference type="NCBI Taxonomy" id="215587"/>
    <lineage>
        <taxon>Eukaryota</taxon>
        <taxon>Sar</taxon>
        <taxon>Stramenopiles</taxon>
        <taxon>Bigyra</taxon>
        <taxon>Labyrinthulomycetes</taxon>
        <taxon>Thraustochytrida</taxon>
        <taxon>Thraustochytriidae</taxon>
        <taxon>Aplanochytrium</taxon>
    </lineage>
</organism>
<evidence type="ECO:0000313" key="7">
    <source>
        <dbReference type="EMBL" id="CAE0434131.1"/>
    </source>
</evidence>
<feature type="transmembrane region" description="Helical" evidence="6">
    <location>
        <begin position="190"/>
        <end position="210"/>
    </location>
</feature>
<feature type="transmembrane region" description="Helical" evidence="6">
    <location>
        <begin position="125"/>
        <end position="146"/>
    </location>
</feature>
<feature type="transmembrane region" description="Helical" evidence="6">
    <location>
        <begin position="51"/>
        <end position="75"/>
    </location>
</feature>
<sequence>MPGSHSRPAMRVPVLDVEVELKWISLVLMVFQNTLLVLIMRYSRVYANDGVLYLTSTAVVMSELFKFIIAITGTFHESSSISKGFIAHLKDEIFHVDTIKLAVPGLLYTVQNNLLFIALSNLEAAIYQVTYQLKILTTAVFSVALLGKHISSLQTISLFILTAGVAAVQLSQESFTKKETDDESNEQNPFLGLICVLLACCSSGFAGVYFEKILKQGRKVSLFVRNIQLSLFGMSLGLVGVVARDFEKVNSNGFFQGYNKVVWTVILVQAGSGFVIASVMKYADNILKGFATAISIILSSVISVYLFDFRITLLFFFGVVLVSMAVFLYGYKKKAKVEDPPSRGYTKVNTKPPVYRPQVPLLPGKGKHTV</sequence>
<protein>
    <recommendedName>
        <fullName evidence="8">UDP-N-acetylglucosamine transporter</fullName>
    </recommendedName>
</protein>
<feature type="transmembrane region" description="Helical" evidence="6">
    <location>
        <begin position="222"/>
        <end position="241"/>
    </location>
</feature>
<evidence type="ECO:0000256" key="1">
    <source>
        <dbReference type="ARBA" id="ARBA00004141"/>
    </source>
</evidence>
<feature type="transmembrane region" description="Helical" evidence="6">
    <location>
        <begin position="313"/>
        <end position="331"/>
    </location>
</feature>
<dbReference type="AlphaFoldDB" id="A0A7S3LKD9"/>
<evidence type="ECO:0008006" key="8">
    <source>
        <dbReference type="Google" id="ProtNLM"/>
    </source>
</evidence>
<gene>
    <name evidence="7" type="ORF">ASTO00021_LOCUS4438</name>
</gene>
<dbReference type="NCBIfam" id="TIGR00803">
    <property type="entry name" value="nst"/>
    <property type="match status" value="1"/>
</dbReference>
<reference evidence="7" key="1">
    <citation type="submission" date="2021-01" db="EMBL/GenBank/DDBJ databases">
        <authorList>
            <person name="Corre E."/>
            <person name="Pelletier E."/>
            <person name="Niang G."/>
            <person name="Scheremetjew M."/>
            <person name="Finn R."/>
            <person name="Kale V."/>
            <person name="Holt S."/>
            <person name="Cochrane G."/>
            <person name="Meng A."/>
            <person name="Brown T."/>
            <person name="Cohen L."/>
        </authorList>
    </citation>
    <scope>NUCLEOTIDE SEQUENCE</scope>
    <source>
        <strain evidence="7">GSBS06</strain>
    </source>
</reference>
<keyword evidence="3 6" id="KW-1133">Transmembrane helix</keyword>
<dbReference type="InterPro" id="IPR037185">
    <property type="entry name" value="EmrE-like"/>
</dbReference>
<feature type="transmembrane region" description="Helical" evidence="6">
    <location>
        <begin position="261"/>
        <end position="279"/>
    </location>
</feature>
<dbReference type="Pfam" id="PF04142">
    <property type="entry name" value="Nuc_sug_transp"/>
    <property type="match status" value="1"/>
</dbReference>
<feature type="transmembrane region" description="Helical" evidence="6">
    <location>
        <begin position="20"/>
        <end position="39"/>
    </location>
</feature>
<name>A0A7S3LKD9_9STRA</name>
<dbReference type="PIRSF" id="PIRSF005799">
    <property type="entry name" value="UDP-gal_transpt"/>
    <property type="match status" value="1"/>
</dbReference>
<evidence type="ECO:0000256" key="2">
    <source>
        <dbReference type="ARBA" id="ARBA00022692"/>
    </source>
</evidence>